<proteinExistence type="predicted"/>
<sequence length="229" mass="26186">MAIESEGKKLVWDTKTTRQINLDIEFHHLGAFLCRPINLKLKKKSIVNDFLKIFYQNGSGYLHSHKLKYWINNRKPFKLGQKIEQLTIKPERDNKYMIYFNGQSGNSMTIVDPAGYDYFEIEEGSDVIKITQACALIQKNLKKRIKRCSDPQMVVRQKIIWSPTPTGPMDSCICGKITSTFSSISRGVRKMVCDEFRVVLDGARQQVANHRGSTPAFLIQQVVQHSSTG</sequence>
<evidence type="ECO:0000313" key="2">
    <source>
        <dbReference type="WBParaSite" id="nRc.2.0.1.t43938-RA"/>
    </source>
</evidence>
<dbReference type="WBParaSite" id="nRc.2.0.1.t43938-RA">
    <property type="protein sequence ID" value="nRc.2.0.1.t43938-RA"/>
    <property type="gene ID" value="nRc.2.0.1.g43938"/>
</dbReference>
<protein>
    <submittedName>
        <fullName evidence="2">Uncharacterized protein</fullName>
    </submittedName>
</protein>
<keyword evidence="1" id="KW-1185">Reference proteome</keyword>
<dbReference type="AlphaFoldDB" id="A0A915L2F9"/>
<organism evidence="1 2">
    <name type="scientific">Romanomermis culicivorax</name>
    <name type="common">Nematode worm</name>
    <dbReference type="NCBI Taxonomy" id="13658"/>
    <lineage>
        <taxon>Eukaryota</taxon>
        <taxon>Metazoa</taxon>
        <taxon>Ecdysozoa</taxon>
        <taxon>Nematoda</taxon>
        <taxon>Enoplea</taxon>
        <taxon>Dorylaimia</taxon>
        <taxon>Mermithida</taxon>
        <taxon>Mermithoidea</taxon>
        <taxon>Mermithidae</taxon>
        <taxon>Romanomermis</taxon>
    </lineage>
</organism>
<evidence type="ECO:0000313" key="1">
    <source>
        <dbReference type="Proteomes" id="UP000887565"/>
    </source>
</evidence>
<reference evidence="2" key="1">
    <citation type="submission" date="2022-11" db="UniProtKB">
        <authorList>
            <consortium name="WormBaseParasite"/>
        </authorList>
    </citation>
    <scope>IDENTIFICATION</scope>
</reference>
<dbReference type="Proteomes" id="UP000887565">
    <property type="component" value="Unplaced"/>
</dbReference>
<accession>A0A915L2F9</accession>
<name>A0A915L2F9_ROMCU</name>